<keyword evidence="14" id="KW-1185">Reference proteome</keyword>
<dbReference type="Proteomes" id="UP000183410">
    <property type="component" value="Unassembled WGS sequence"/>
</dbReference>
<evidence type="ECO:0000256" key="6">
    <source>
        <dbReference type="ARBA" id="ARBA00023125"/>
    </source>
</evidence>
<evidence type="ECO:0000256" key="2">
    <source>
        <dbReference type="ARBA" id="ARBA00022490"/>
    </source>
</evidence>
<dbReference type="PANTHER" id="PTHR48111">
    <property type="entry name" value="REGULATOR OF RPOS"/>
    <property type="match status" value="1"/>
</dbReference>
<evidence type="ECO:0000256" key="5">
    <source>
        <dbReference type="ARBA" id="ARBA00023015"/>
    </source>
</evidence>
<reference evidence="14" key="1">
    <citation type="submission" date="2016-10" db="EMBL/GenBank/DDBJ databases">
        <authorList>
            <person name="Varghese N."/>
            <person name="Submissions S."/>
        </authorList>
    </citation>
    <scope>NUCLEOTIDE SEQUENCE [LARGE SCALE GENOMIC DNA]</scope>
    <source>
        <strain evidence="14">CGMCC 1.10223</strain>
    </source>
</reference>
<evidence type="ECO:0000313" key="13">
    <source>
        <dbReference type="EMBL" id="SFE24044.1"/>
    </source>
</evidence>
<dbReference type="InterPro" id="IPR001867">
    <property type="entry name" value="OmpR/PhoB-type_DNA-bd"/>
</dbReference>
<dbReference type="SUPFAM" id="SSF46894">
    <property type="entry name" value="C-terminal effector domain of the bipartite response regulators"/>
    <property type="match status" value="1"/>
</dbReference>
<dbReference type="SMART" id="SM00862">
    <property type="entry name" value="Trans_reg_C"/>
    <property type="match status" value="1"/>
</dbReference>
<dbReference type="SMART" id="SM00448">
    <property type="entry name" value="REC"/>
    <property type="match status" value="1"/>
</dbReference>
<dbReference type="Gene3D" id="3.40.50.2300">
    <property type="match status" value="1"/>
</dbReference>
<dbReference type="Pfam" id="PF00486">
    <property type="entry name" value="Trans_reg_C"/>
    <property type="match status" value="1"/>
</dbReference>
<dbReference type="Pfam" id="PF00072">
    <property type="entry name" value="Response_reg"/>
    <property type="match status" value="1"/>
</dbReference>
<dbReference type="SUPFAM" id="SSF52172">
    <property type="entry name" value="CheY-like"/>
    <property type="match status" value="1"/>
</dbReference>
<dbReference type="GO" id="GO:0006355">
    <property type="term" value="P:regulation of DNA-templated transcription"/>
    <property type="evidence" value="ECO:0007669"/>
    <property type="project" value="InterPro"/>
</dbReference>
<keyword evidence="6 10" id="KW-0238">DNA-binding</keyword>
<feature type="domain" description="Response regulatory" evidence="11">
    <location>
        <begin position="7"/>
        <end position="120"/>
    </location>
</feature>
<keyword evidence="8" id="KW-0804">Transcription</keyword>
<keyword evidence="4" id="KW-0902">Two-component regulatory system</keyword>
<dbReference type="RefSeq" id="WP_046230953.1">
    <property type="nucleotide sequence ID" value="NZ_FONN01000001.1"/>
</dbReference>
<dbReference type="InterPro" id="IPR001789">
    <property type="entry name" value="Sig_transdc_resp-reg_receiver"/>
</dbReference>
<evidence type="ECO:0000256" key="7">
    <source>
        <dbReference type="ARBA" id="ARBA00023159"/>
    </source>
</evidence>
<protein>
    <submittedName>
        <fullName evidence="13">Two-component system, OmpR family, response regulator ResD</fullName>
    </submittedName>
</protein>
<keyword evidence="3 9" id="KW-0597">Phosphoprotein</keyword>
<evidence type="ECO:0000259" key="12">
    <source>
        <dbReference type="PROSITE" id="PS51755"/>
    </source>
</evidence>
<dbReference type="Gene3D" id="6.10.250.690">
    <property type="match status" value="1"/>
</dbReference>
<evidence type="ECO:0000313" key="14">
    <source>
        <dbReference type="Proteomes" id="UP000183410"/>
    </source>
</evidence>
<proteinExistence type="predicted"/>
<dbReference type="AlphaFoldDB" id="A0A1I1YWS5"/>
<dbReference type="GO" id="GO:0032993">
    <property type="term" value="C:protein-DNA complex"/>
    <property type="evidence" value="ECO:0007669"/>
    <property type="project" value="TreeGrafter"/>
</dbReference>
<organism evidence="13 14">
    <name type="scientific">Paenibacillus algorifonticola</name>
    <dbReference type="NCBI Taxonomy" id="684063"/>
    <lineage>
        <taxon>Bacteria</taxon>
        <taxon>Bacillati</taxon>
        <taxon>Bacillota</taxon>
        <taxon>Bacilli</taxon>
        <taxon>Bacillales</taxon>
        <taxon>Paenibacillaceae</taxon>
        <taxon>Paenibacillus</taxon>
    </lineage>
</organism>
<dbReference type="InterPro" id="IPR016032">
    <property type="entry name" value="Sig_transdc_resp-reg_C-effctor"/>
</dbReference>
<dbReference type="PANTHER" id="PTHR48111:SF44">
    <property type="entry name" value="TRANSCRIPTIONAL REGULATORY PROTEIN RESD"/>
    <property type="match status" value="1"/>
</dbReference>
<evidence type="ECO:0000256" key="8">
    <source>
        <dbReference type="ARBA" id="ARBA00023163"/>
    </source>
</evidence>
<dbReference type="InterPro" id="IPR039420">
    <property type="entry name" value="WalR-like"/>
</dbReference>
<dbReference type="GO" id="GO:0000976">
    <property type="term" value="F:transcription cis-regulatory region binding"/>
    <property type="evidence" value="ECO:0007669"/>
    <property type="project" value="TreeGrafter"/>
</dbReference>
<comment type="subcellular location">
    <subcellularLocation>
        <location evidence="1">Cytoplasm</location>
    </subcellularLocation>
</comment>
<sequence length="245" mass="28127">MKQKKSVILIISQEKHTQAQLKSYFLKEGYHTDTSYHVKNAWLKSNRNHYGLIIIDHAETGLSNIQLCIAVRKRLKTPIMLITENGKEDQRLAGFEAGADDCMEKPFSYKEMVWRTKAILRRSTIQALNATSRADYPTIKLSRLTINPSAHRILVDGTEIHLSLKEFDLLYYLALHADIVHTRSHLLGIVWRQSEVNDYRTVDTHIKRLREKLTPISPDVGAMIKTVRGVGYIFSKGKHSNMEAE</sequence>
<accession>A0A1I1YWS5</accession>
<evidence type="ECO:0000256" key="1">
    <source>
        <dbReference type="ARBA" id="ARBA00004496"/>
    </source>
</evidence>
<dbReference type="CDD" id="cd00383">
    <property type="entry name" value="trans_reg_C"/>
    <property type="match status" value="1"/>
</dbReference>
<evidence type="ECO:0000256" key="9">
    <source>
        <dbReference type="PROSITE-ProRule" id="PRU00169"/>
    </source>
</evidence>
<keyword evidence="5" id="KW-0805">Transcription regulation</keyword>
<evidence type="ECO:0000259" key="11">
    <source>
        <dbReference type="PROSITE" id="PS50110"/>
    </source>
</evidence>
<dbReference type="GO" id="GO:0000156">
    <property type="term" value="F:phosphorelay response regulator activity"/>
    <property type="evidence" value="ECO:0007669"/>
    <property type="project" value="TreeGrafter"/>
</dbReference>
<evidence type="ECO:0000256" key="4">
    <source>
        <dbReference type="ARBA" id="ARBA00023012"/>
    </source>
</evidence>
<dbReference type="InterPro" id="IPR036388">
    <property type="entry name" value="WH-like_DNA-bd_sf"/>
</dbReference>
<dbReference type="InterPro" id="IPR011006">
    <property type="entry name" value="CheY-like_superfamily"/>
</dbReference>
<keyword evidence="2" id="KW-0963">Cytoplasm</keyword>
<dbReference type="Gene3D" id="1.10.10.10">
    <property type="entry name" value="Winged helix-like DNA-binding domain superfamily/Winged helix DNA-binding domain"/>
    <property type="match status" value="1"/>
</dbReference>
<dbReference type="EMBL" id="FONN01000001">
    <property type="protein sequence ID" value="SFE24044.1"/>
    <property type="molecule type" value="Genomic_DNA"/>
</dbReference>
<dbReference type="GO" id="GO:0005829">
    <property type="term" value="C:cytosol"/>
    <property type="evidence" value="ECO:0007669"/>
    <property type="project" value="TreeGrafter"/>
</dbReference>
<evidence type="ECO:0000256" key="10">
    <source>
        <dbReference type="PROSITE-ProRule" id="PRU01091"/>
    </source>
</evidence>
<dbReference type="PROSITE" id="PS51755">
    <property type="entry name" value="OMPR_PHOB"/>
    <property type="match status" value="1"/>
</dbReference>
<evidence type="ECO:0000256" key="3">
    <source>
        <dbReference type="ARBA" id="ARBA00022553"/>
    </source>
</evidence>
<gene>
    <name evidence="13" type="ORF">SAMN04487969_101853</name>
</gene>
<dbReference type="FunFam" id="1.10.10.10:FF:000018">
    <property type="entry name" value="DNA-binding response regulator ResD"/>
    <property type="match status" value="1"/>
</dbReference>
<feature type="DNA-binding region" description="OmpR/PhoB-type" evidence="10">
    <location>
        <begin position="136"/>
        <end position="236"/>
    </location>
</feature>
<feature type="modified residue" description="4-aspartylphosphate" evidence="9">
    <location>
        <position position="56"/>
    </location>
</feature>
<dbReference type="PROSITE" id="PS50110">
    <property type="entry name" value="RESPONSE_REGULATORY"/>
    <property type="match status" value="1"/>
</dbReference>
<keyword evidence="7" id="KW-0010">Activator</keyword>
<name>A0A1I1YWS5_9BACL</name>
<feature type="domain" description="OmpR/PhoB-type" evidence="12">
    <location>
        <begin position="136"/>
        <end position="236"/>
    </location>
</feature>